<dbReference type="InterPro" id="IPR043136">
    <property type="entry name" value="B30.2/SPRY_sf"/>
</dbReference>
<dbReference type="AlphaFoldDB" id="A0A3P9Q429"/>
<dbReference type="InterPro" id="IPR013320">
    <property type="entry name" value="ConA-like_dom_sf"/>
</dbReference>
<protein>
    <recommendedName>
        <fullName evidence="4">B30.2/SPRY domain-containing protein</fullName>
    </recommendedName>
</protein>
<evidence type="ECO:0000256" key="1">
    <source>
        <dbReference type="ARBA" id="ARBA00022723"/>
    </source>
</evidence>
<dbReference type="GO" id="GO:0008270">
    <property type="term" value="F:zinc ion binding"/>
    <property type="evidence" value="ECO:0007669"/>
    <property type="project" value="UniProtKB-KW"/>
</dbReference>
<dbReference type="Proteomes" id="UP000242638">
    <property type="component" value="Unassembled WGS sequence"/>
</dbReference>
<proteinExistence type="predicted"/>
<dbReference type="PANTHER" id="PTHR25465">
    <property type="entry name" value="B-BOX DOMAIN CONTAINING"/>
    <property type="match status" value="1"/>
</dbReference>
<reference evidence="5" key="2">
    <citation type="submission" date="2025-08" db="UniProtKB">
        <authorList>
            <consortium name="Ensembl"/>
        </authorList>
    </citation>
    <scope>IDENTIFICATION</scope>
    <source>
        <strain evidence="5">Guanapo</strain>
    </source>
</reference>
<keyword evidence="6" id="KW-1185">Reference proteome</keyword>
<dbReference type="InterPro" id="IPR003877">
    <property type="entry name" value="SPRY_dom"/>
</dbReference>
<dbReference type="PRINTS" id="PR01407">
    <property type="entry name" value="BUTYPHLNCDUF"/>
</dbReference>
<evidence type="ECO:0000256" key="2">
    <source>
        <dbReference type="ARBA" id="ARBA00022771"/>
    </source>
</evidence>
<dbReference type="Ensembl" id="ENSPRET00000029228.1">
    <property type="protein sequence ID" value="ENSPREP00000028907.1"/>
    <property type="gene ID" value="ENSPREG00000019557.1"/>
</dbReference>
<evidence type="ECO:0000313" key="5">
    <source>
        <dbReference type="Ensembl" id="ENSPREP00000028907.1"/>
    </source>
</evidence>
<feature type="domain" description="B30.2/SPRY" evidence="4">
    <location>
        <begin position="3"/>
        <end position="220"/>
    </location>
</feature>
<evidence type="ECO:0000259" key="4">
    <source>
        <dbReference type="PROSITE" id="PS50188"/>
    </source>
</evidence>
<dbReference type="InterPro" id="IPR001870">
    <property type="entry name" value="B30.2/SPRY"/>
</dbReference>
<reference evidence="6" key="1">
    <citation type="submission" date="2013-11" db="EMBL/GenBank/DDBJ databases">
        <title>The genomic landscape of the Guanapo guppy.</title>
        <authorList>
            <person name="Kuenstner A."/>
            <person name="Dreyer C."/>
        </authorList>
    </citation>
    <scope>NUCLEOTIDE SEQUENCE</scope>
    <source>
        <strain evidence="6">Guanapo</strain>
    </source>
</reference>
<dbReference type="Pfam" id="PF00622">
    <property type="entry name" value="SPRY"/>
    <property type="match status" value="1"/>
</dbReference>
<sequence length="220" mass="25490">INISEPEPEPMTRDELLRYSCEITVDPDTVHTWLVLSEGNRKVTNTYSTERYPSHPDRFTGCEQVLSKESLTGRCYWEVEWTDTETTVAVAYKNIRRLGRGDQCIFGHNDRSWNIRRVGSGDPCIFGNNDRSWALKYNQHCYSYRKKYQLWHNNESISIPGPSSSRVGVFLDHRAGILSFYSISESMTFLYRLQTTFTKPLHAGVLLHGYNDTAEFCQLE</sequence>
<dbReference type="PROSITE" id="PS50188">
    <property type="entry name" value="B302_SPRY"/>
    <property type="match status" value="1"/>
</dbReference>
<dbReference type="SMART" id="SM00449">
    <property type="entry name" value="SPRY"/>
    <property type="match status" value="1"/>
</dbReference>
<keyword evidence="2" id="KW-0863">Zinc-finger</keyword>
<name>A0A3P9Q429_POERE</name>
<dbReference type="PANTHER" id="PTHR25465:SF5">
    <property type="entry name" value="E3 UBIQUITIN_ISG15 LIGASE TRIM25-RELATED"/>
    <property type="match status" value="1"/>
</dbReference>
<dbReference type="CDD" id="cd16040">
    <property type="entry name" value="SPRY_PRY_SNTX"/>
    <property type="match status" value="1"/>
</dbReference>
<organism evidence="5 6">
    <name type="scientific">Poecilia reticulata</name>
    <name type="common">Guppy</name>
    <name type="synonym">Acanthophacelus reticulatus</name>
    <dbReference type="NCBI Taxonomy" id="8081"/>
    <lineage>
        <taxon>Eukaryota</taxon>
        <taxon>Metazoa</taxon>
        <taxon>Chordata</taxon>
        <taxon>Craniata</taxon>
        <taxon>Vertebrata</taxon>
        <taxon>Euteleostomi</taxon>
        <taxon>Actinopterygii</taxon>
        <taxon>Neopterygii</taxon>
        <taxon>Teleostei</taxon>
        <taxon>Neoteleostei</taxon>
        <taxon>Acanthomorphata</taxon>
        <taxon>Ovalentaria</taxon>
        <taxon>Atherinomorphae</taxon>
        <taxon>Cyprinodontiformes</taxon>
        <taxon>Poeciliidae</taxon>
        <taxon>Poeciliinae</taxon>
        <taxon>Poecilia</taxon>
    </lineage>
</organism>
<evidence type="ECO:0000256" key="3">
    <source>
        <dbReference type="ARBA" id="ARBA00022833"/>
    </source>
</evidence>
<keyword evidence="3" id="KW-0862">Zinc</keyword>
<dbReference type="Pfam" id="PF13765">
    <property type="entry name" value="PRY"/>
    <property type="match status" value="1"/>
</dbReference>
<keyword evidence="1" id="KW-0479">Metal-binding</keyword>
<dbReference type="InterPro" id="IPR051051">
    <property type="entry name" value="E3_ubiq-ligase_TRIM/RNF"/>
</dbReference>
<dbReference type="GO" id="GO:0005737">
    <property type="term" value="C:cytoplasm"/>
    <property type="evidence" value="ECO:0007669"/>
    <property type="project" value="UniProtKB-ARBA"/>
</dbReference>
<accession>A0A3P9Q429</accession>
<dbReference type="SMART" id="SM00589">
    <property type="entry name" value="PRY"/>
    <property type="match status" value="1"/>
</dbReference>
<reference evidence="5" key="3">
    <citation type="submission" date="2025-09" db="UniProtKB">
        <authorList>
            <consortium name="Ensembl"/>
        </authorList>
    </citation>
    <scope>IDENTIFICATION</scope>
    <source>
        <strain evidence="5">Guanapo</strain>
    </source>
</reference>
<evidence type="ECO:0000313" key="6">
    <source>
        <dbReference type="Proteomes" id="UP000242638"/>
    </source>
</evidence>
<dbReference type="InterPro" id="IPR006574">
    <property type="entry name" value="PRY"/>
</dbReference>
<dbReference type="InterPro" id="IPR003879">
    <property type="entry name" value="Butyrophylin_SPRY"/>
</dbReference>
<dbReference type="OMA" id="RMLPGFW"/>
<dbReference type="GeneTree" id="ENSGT01150000286899"/>
<dbReference type="Gene3D" id="2.60.120.920">
    <property type="match status" value="2"/>
</dbReference>
<dbReference type="SUPFAM" id="SSF49899">
    <property type="entry name" value="Concanavalin A-like lectins/glucanases"/>
    <property type="match status" value="2"/>
</dbReference>